<dbReference type="InterPro" id="IPR004125">
    <property type="entry name" value="Signal_recog_particle_SRP54_M"/>
</dbReference>
<dbReference type="AlphaFoldDB" id="I7LU88"/>
<dbReference type="GO" id="GO:0003924">
    <property type="term" value="F:GTPase activity"/>
    <property type="evidence" value="ECO:0007669"/>
    <property type="project" value="InterPro"/>
</dbReference>
<dbReference type="InterPro" id="IPR027417">
    <property type="entry name" value="P-loop_NTPase"/>
</dbReference>
<dbReference type="FunFam" id="3.40.50.300:FF:000022">
    <property type="entry name" value="Signal recognition particle 54 kDa subunit"/>
    <property type="match status" value="1"/>
</dbReference>
<keyword evidence="6" id="KW-0694">RNA-binding</keyword>
<dbReference type="InterPro" id="IPR013822">
    <property type="entry name" value="Signal_recog_particl_SRP54_hlx"/>
</dbReference>
<evidence type="ECO:0000256" key="1">
    <source>
        <dbReference type="ARBA" id="ARBA00004496"/>
    </source>
</evidence>
<accession>I7LU88</accession>
<keyword evidence="4" id="KW-0547">Nucleotide-binding</keyword>
<evidence type="ECO:0000256" key="8">
    <source>
        <dbReference type="ARBA" id="ARBA00023135"/>
    </source>
</evidence>
<comment type="similarity">
    <text evidence="2">Belongs to the GTP-binding SRP family. SRP54 subfamily.</text>
</comment>
<dbReference type="HAMAP" id="MF_00306">
    <property type="entry name" value="SRP54"/>
    <property type="match status" value="1"/>
</dbReference>
<evidence type="ECO:0000256" key="7">
    <source>
        <dbReference type="ARBA" id="ARBA00023134"/>
    </source>
</evidence>
<evidence type="ECO:0000256" key="11">
    <source>
        <dbReference type="ARBA" id="ARBA00048157"/>
    </source>
</evidence>
<dbReference type="GO" id="GO:0006616">
    <property type="term" value="P:SRP-dependent cotranslational protein targeting to membrane, translocation"/>
    <property type="evidence" value="ECO:0007669"/>
    <property type="project" value="TreeGrafter"/>
</dbReference>
<dbReference type="KEGG" id="tet:TTHERM_00142240"/>
<dbReference type="SUPFAM" id="SSF47446">
    <property type="entry name" value="Signal peptide-binding domain"/>
    <property type="match status" value="1"/>
</dbReference>
<dbReference type="GO" id="GO:0008312">
    <property type="term" value="F:7S RNA binding"/>
    <property type="evidence" value="ECO:0007669"/>
    <property type="project" value="InterPro"/>
</dbReference>
<evidence type="ECO:0000256" key="2">
    <source>
        <dbReference type="ARBA" id="ARBA00005450"/>
    </source>
</evidence>
<dbReference type="EMBL" id="GG662793">
    <property type="protein sequence ID" value="EAR90817.1"/>
    <property type="molecule type" value="Genomic_DNA"/>
</dbReference>
<dbReference type="STRING" id="312017.I7LU88"/>
<dbReference type="Gene3D" id="1.10.260.30">
    <property type="entry name" value="Signal recognition particle, SRP54 subunit, M-domain"/>
    <property type="match status" value="1"/>
</dbReference>
<sequence>MVLNDLGKKINDALSNLNKDYHFDKQLLNKVLKDIQLALLQSDINVKYVKQLSDNILQKCNNIEEAVNKKKLIQQLVVQELTKMLDPKKQPFSLKSGKPNVVMFVGLQGAGKTTTCAKYANYWKKKGWRTCLICADTFRAGAFDQLQQIATKIRIPFYGNRTETDPVAIAIEGVKTFQKQNFEVIIIDTSGRHMQESELFDEMKQIYSAVCPNECIFVMDGSNGQACLNQAQAFKKAVDVGSVIITKLDGHSKGGGALSAVAATESPIIFLGTGEHFDDLETFKAESFVKRLLGLGDFKGMIETVSEVIDLESQQQNIKQIAKGQFTLRALQQNYKSILKMGSLNQFMSMIPGMQNIIQGQISEKEQINKIKKSLTIMDSMSNDELDGITQITQKQLFRISKGSGQPIENVKLLIDEQKTFAKTLKKIMPSMKDSDSKTKRNAKKVDGINDLLQNLFKKQ</sequence>
<evidence type="ECO:0000259" key="12">
    <source>
        <dbReference type="PROSITE" id="PS00300"/>
    </source>
</evidence>
<proteinExistence type="inferred from homology"/>
<dbReference type="RefSeq" id="XP_001011062.1">
    <property type="nucleotide sequence ID" value="XM_001011062.1"/>
</dbReference>
<dbReference type="EC" id="3.6.5.4" evidence="10"/>
<dbReference type="GO" id="GO:0005786">
    <property type="term" value="C:signal recognition particle, endoplasmic reticulum targeting"/>
    <property type="evidence" value="ECO:0007669"/>
    <property type="project" value="UniProtKB-KW"/>
</dbReference>
<organism evidence="13 14">
    <name type="scientific">Tetrahymena thermophila (strain SB210)</name>
    <dbReference type="NCBI Taxonomy" id="312017"/>
    <lineage>
        <taxon>Eukaryota</taxon>
        <taxon>Sar</taxon>
        <taxon>Alveolata</taxon>
        <taxon>Ciliophora</taxon>
        <taxon>Intramacronucleata</taxon>
        <taxon>Oligohymenophorea</taxon>
        <taxon>Hymenostomatida</taxon>
        <taxon>Tetrahymenina</taxon>
        <taxon>Tetrahymenidae</taxon>
        <taxon>Tetrahymena</taxon>
    </lineage>
</organism>
<evidence type="ECO:0000256" key="4">
    <source>
        <dbReference type="ARBA" id="ARBA00022741"/>
    </source>
</evidence>
<dbReference type="Proteomes" id="UP000009168">
    <property type="component" value="Unassembled WGS sequence"/>
</dbReference>
<gene>
    <name evidence="13" type="ORF">TTHERM_00142240</name>
</gene>
<dbReference type="InterPro" id="IPR000897">
    <property type="entry name" value="SRP54_GTPase_dom"/>
</dbReference>
<dbReference type="Gene3D" id="3.40.50.300">
    <property type="entry name" value="P-loop containing nucleotide triphosphate hydrolases"/>
    <property type="match status" value="1"/>
</dbReference>
<feature type="domain" description="SRP54-type proteins GTP-binding" evidence="12">
    <location>
        <begin position="267"/>
        <end position="280"/>
    </location>
</feature>
<dbReference type="OrthoDB" id="10250817at2759"/>
<dbReference type="eggNOG" id="KOG0780">
    <property type="taxonomic scope" value="Eukaryota"/>
</dbReference>
<dbReference type="SMART" id="SM00382">
    <property type="entry name" value="AAA"/>
    <property type="match status" value="1"/>
</dbReference>
<dbReference type="InterPro" id="IPR042101">
    <property type="entry name" value="SRP54_N_sf"/>
</dbReference>
<evidence type="ECO:0000313" key="13">
    <source>
        <dbReference type="EMBL" id="EAR90817.1"/>
    </source>
</evidence>
<evidence type="ECO:0000256" key="9">
    <source>
        <dbReference type="ARBA" id="ARBA00023274"/>
    </source>
</evidence>
<dbReference type="GO" id="GO:0005525">
    <property type="term" value="F:GTP binding"/>
    <property type="evidence" value="ECO:0007669"/>
    <property type="project" value="UniProtKB-KW"/>
</dbReference>
<evidence type="ECO:0000256" key="5">
    <source>
        <dbReference type="ARBA" id="ARBA00022801"/>
    </source>
</evidence>
<comment type="catalytic activity">
    <reaction evidence="11">
        <text>GTP + H2O = GDP + phosphate + H(+)</text>
        <dbReference type="Rhea" id="RHEA:19669"/>
        <dbReference type="ChEBI" id="CHEBI:15377"/>
        <dbReference type="ChEBI" id="CHEBI:15378"/>
        <dbReference type="ChEBI" id="CHEBI:37565"/>
        <dbReference type="ChEBI" id="CHEBI:43474"/>
        <dbReference type="ChEBI" id="CHEBI:58189"/>
        <dbReference type="EC" id="3.6.5.4"/>
    </reaction>
    <physiologicalReaction direction="left-to-right" evidence="11">
        <dbReference type="Rhea" id="RHEA:19670"/>
    </physiologicalReaction>
</comment>
<dbReference type="CDD" id="cd17875">
    <property type="entry name" value="SRP54_G"/>
    <property type="match status" value="1"/>
</dbReference>
<evidence type="ECO:0000256" key="3">
    <source>
        <dbReference type="ARBA" id="ARBA00022490"/>
    </source>
</evidence>
<dbReference type="PANTHER" id="PTHR11564">
    <property type="entry name" value="SIGNAL RECOGNITION PARTICLE 54K PROTEIN SRP54"/>
    <property type="match status" value="1"/>
</dbReference>
<dbReference type="InterPro" id="IPR003593">
    <property type="entry name" value="AAA+_ATPase"/>
</dbReference>
<dbReference type="SUPFAM" id="SSF52540">
    <property type="entry name" value="P-loop containing nucleoside triphosphate hydrolases"/>
    <property type="match status" value="1"/>
</dbReference>
<evidence type="ECO:0000256" key="10">
    <source>
        <dbReference type="ARBA" id="ARBA00035672"/>
    </source>
</evidence>
<dbReference type="SMART" id="SM00963">
    <property type="entry name" value="SRP54_N"/>
    <property type="match status" value="1"/>
</dbReference>
<dbReference type="Pfam" id="PF00448">
    <property type="entry name" value="SRP54"/>
    <property type="match status" value="1"/>
</dbReference>
<keyword evidence="3" id="KW-0963">Cytoplasm</keyword>
<dbReference type="Pfam" id="PF02881">
    <property type="entry name" value="SRP54_N"/>
    <property type="match status" value="1"/>
</dbReference>
<keyword evidence="9" id="KW-0687">Ribonucleoprotein</keyword>
<dbReference type="PROSITE" id="PS00300">
    <property type="entry name" value="SRP54"/>
    <property type="match status" value="1"/>
</dbReference>
<keyword evidence="7" id="KW-0342">GTP-binding</keyword>
<dbReference type="InterPro" id="IPR022941">
    <property type="entry name" value="SRP54"/>
</dbReference>
<dbReference type="InterPro" id="IPR036225">
    <property type="entry name" value="SRP/SRP_N"/>
</dbReference>
<dbReference type="GeneID" id="7827490"/>
<dbReference type="SMART" id="SM00962">
    <property type="entry name" value="SRP54"/>
    <property type="match status" value="1"/>
</dbReference>
<reference evidence="14" key="1">
    <citation type="journal article" date="2006" name="PLoS Biol.">
        <title>Macronuclear genome sequence of the ciliate Tetrahymena thermophila, a model eukaryote.</title>
        <authorList>
            <person name="Eisen J.A."/>
            <person name="Coyne R.S."/>
            <person name="Wu M."/>
            <person name="Wu D."/>
            <person name="Thiagarajan M."/>
            <person name="Wortman J.R."/>
            <person name="Badger J.H."/>
            <person name="Ren Q."/>
            <person name="Amedeo P."/>
            <person name="Jones K.M."/>
            <person name="Tallon L.J."/>
            <person name="Delcher A.L."/>
            <person name="Salzberg S.L."/>
            <person name="Silva J.C."/>
            <person name="Haas B.J."/>
            <person name="Majoros W.H."/>
            <person name="Farzad M."/>
            <person name="Carlton J.M."/>
            <person name="Smith R.K. Jr."/>
            <person name="Garg J."/>
            <person name="Pearlman R.E."/>
            <person name="Karrer K.M."/>
            <person name="Sun L."/>
            <person name="Manning G."/>
            <person name="Elde N.C."/>
            <person name="Turkewitz A.P."/>
            <person name="Asai D.J."/>
            <person name="Wilkes D.E."/>
            <person name="Wang Y."/>
            <person name="Cai H."/>
            <person name="Collins K."/>
            <person name="Stewart B.A."/>
            <person name="Lee S.R."/>
            <person name="Wilamowska K."/>
            <person name="Weinberg Z."/>
            <person name="Ruzzo W.L."/>
            <person name="Wloga D."/>
            <person name="Gaertig J."/>
            <person name="Frankel J."/>
            <person name="Tsao C.-C."/>
            <person name="Gorovsky M.A."/>
            <person name="Keeling P.J."/>
            <person name="Waller R.F."/>
            <person name="Patron N.J."/>
            <person name="Cherry J.M."/>
            <person name="Stover N.A."/>
            <person name="Krieger C.J."/>
            <person name="del Toro C."/>
            <person name="Ryder H.F."/>
            <person name="Williamson S.C."/>
            <person name="Barbeau R.A."/>
            <person name="Hamilton E.P."/>
            <person name="Orias E."/>
        </authorList>
    </citation>
    <scope>NUCLEOTIDE SEQUENCE [LARGE SCALE GENOMIC DNA]</scope>
    <source>
        <strain evidence="14">SB210</strain>
    </source>
</reference>
<protein>
    <recommendedName>
        <fullName evidence="10">signal-recognition-particle GTPase</fullName>
        <ecNumber evidence="10">3.6.5.4</ecNumber>
    </recommendedName>
</protein>
<dbReference type="GO" id="GO:0005829">
    <property type="term" value="C:cytosol"/>
    <property type="evidence" value="ECO:0007669"/>
    <property type="project" value="TreeGrafter"/>
</dbReference>
<dbReference type="GO" id="GO:0030942">
    <property type="term" value="F:endoplasmic reticulum signal peptide binding"/>
    <property type="evidence" value="ECO:0007669"/>
    <property type="project" value="TreeGrafter"/>
</dbReference>
<dbReference type="Gene3D" id="1.20.120.140">
    <property type="entry name" value="Signal recognition particle SRP54, nucleotide-binding domain"/>
    <property type="match status" value="1"/>
</dbReference>
<dbReference type="InterPro" id="IPR036891">
    <property type="entry name" value="Signal_recog_part_SRP54_M_sf"/>
</dbReference>
<dbReference type="HOGENOM" id="CLU_009301_6_1_1"/>
<dbReference type="FunCoup" id="I7LU88">
    <property type="interactions" value="469"/>
</dbReference>
<name>I7LU88_TETTS</name>
<evidence type="ECO:0000256" key="6">
    <source>
        <dbReference type="ARBA" id="ARBA00022884"/>
    </source>
</evidence>
<evidence type="ECO:0000313" key="14">
    <source>
        <dbReference type="Proteomes" id="UP000009168"/>
    </source>
</evidence>
<dbReference type="OMA" id="XYTEMDP"/>
<comment type="subcellular location">
    <subcellularLocation>
        <location evidence="1">Cytoplasm</location>
    </subcellularLocation>
</comment>
<dbReference type="SUPFAM" id="SSF47364">
    <property type="entry name" value="Domain of the SRP/SRP receptor G-proteins"/>
    <property type="match status" value="1"/>
</dbReference>
<keyword evidence="5" id="KW-0378">Hydrolase</keyword>
<dbReference type="Pfam" id="PF02978">
    <property type="entry name" value="SRP_SPB"/>
    <property type="match status" value="1"/>
</dbReference>
<dbReference type="InParanoid" id="I7LU88"/>
<keyword evidence="14" id="KW-1185">Reference proteome</keyword>
<dbReference type="PANTHER" id="PTHR11564:SF5">
    <property type="entry name" value="SIGNAL RECOGNITION PARTICLE SUBUNIT SRP54"/>
    <property type="match status" value="1"/>
</dbReference>
<keyword evidence="8" id="KW-0733">Signal recognition particle</keyword>